<comment type="similarity">
    <text evidence="3">Belongs to the xanthine dehydrogenase family.</text>
</comment>
<dbReference type="PROSITE" id="PS51085">
    <property type="entry name" value="2FE2S_FER_2"/>
    <property type="match status" value="1"/>
</dbReference>
<comment type="cofactor">
    <cofactor evidence="1">
        <name>Mo-molybdopterin</name>
        <dbReference type="ChEBI" id="CHEBI:71302"/>
    </cofactor>
</comment>
<dbReference type="Pfam" id="PF01799">
    <property type="entry name" value="Fer2_2"/>
    <property type="match status" value="1"/>
</dbReference>
<dbReference type="eggNOG" id="KOG0430">
    <property type="taxonomic scope" value="Eukaryota"/>
</dbReference>
<evidence type="ECO:0000256" key="5">
    <source>
        <dbReference type="ARBA" id="ARBA00022723"/>
    </source>
</evidence>
<dbReference type="Gene3D" id="1.10.150.120">
    <property type="entry name" value="[2Fe-2S]-binding domain"/>
    <property type="match status" value="1"/>
</dbReference>
<dbReference type="STRING" id="136037.A0A067QPP3"/>
<feature type="domain" description="2Fe-2S ferredoxin-type" evidence="11">
    <location>
        <begin position="1"/>
        <end position="77"/>
    </location>
</feature>
<dbReference type="Proteomes" id="UP000027135">
    <property type="component" value="Unassembled WGS sequence"/>
</dbReference>
<feature type="non-terminal residue" evidence="12">
    <location>
        <position position="1"/>
    </location>
</feature>
<dbReference type="PANTHER" id="PTHR45444:SF3">
    <property type="entry name" value="XANTHINE DEHYDROGENASE"/>
    <property type="match status" value="1"/>
</dbReference>
<accession>A0A067QPP3</accession>
<feature type="non-terminal residue" evidence="12">
    <location>
        <position position="113"/>
    </location>
</feature>
<keyword evidence="9" id="KW-0520">NAD</keyword>
<evidence type="ECO:0000256" key="9">
    <source>
        <dbReference type="ARBA" id="ARBA00023027"/>
    </source>
</evidence>
<dbReference type="InterPro" id="IPR006058">
    <property type="entry name" value="2Fe2S_fd_BS"/>
</dbReference>
<keyword evidence="5" id="KW-0479">Metal-binding</keyword>
<dbReference type="InterPro" id="IPR001041">
    <property type="entry name" value="2Fe-2S_ferredoxin-type"/>
</dbReference>
<evidence type="ECO:0000256" key="2">
    <source>
        <dbReference type="ARBA" id="ARBA00001974"/>
    </source>
</evidence>
<dbReference type="SUPFAM" id="SSF47741">
    <property type="entry name" value="CO dehydrogenase ISP C-domain like"/>
    <property type="match status" value="1"/>
</dbReference>
<evidence type="ECO:0000313" key="13">
    <source>
        <dbReference type="Proteomes" id="UP000027135"/>
    </source>
</evidence>
<dbReference type="PANTHER" id="PTHR45444">
    <property type="entry name" value="XANTHINE DEHYDROGENASE"/>
    <property type="match status" value="1"/>
</dbReference>
<evidence type="ECO:0000313" key="12">
    <source>
        <dbReference type="EMBL" id="KDQ87993.1"/>
    </source>
</evidence>
<dbReference type="InterPro" id="IPR002888">
    <property type="entry name" value="2Fe-2S-bd"/>
</dbReference>
<evidence type="ECO:0000256" key="3">
    <source>
        <dbReference type="ARBA" id="ARBA00006849"/>
    </source>
</evidence>
<keyword evidence="13" id="KW-1185">Reference proteome</keyword>
<keyword evidence="8" id="KW-0411">Iron-sulfur</keyword>
<dbReference type="OMA" id="YCRCMAY"/>
<protein>
    <submittedName>
        <fullName evidence="12">Xanthine dehydrogenase</fullName>
    </submittedName>
</protein>
<dbReference type="PROSITE" id="PS00197">
    <property type="entry name" value="2FE2S_FER_1"/>
    <property type="match status" value="1"/>
</dbReference>
<dbReference type="EMBL" id="KK853740">
    <property type="protein sequence ID" value="KDQ87993.1"/>
    <property type="molecule type" value="Genomic_DNA"/>
</dbReference>
<dbReference type="GO" id="GO:0005506">
    <property type="term" value="F:iron ion binding"/>
    <property type="evidence" value="ECO:0007669"/>
    <property type="project" value="InterPro"/>
</dbReference>
<comment type="cofactor">
    <cofactor evidence="10">
        <name>[2Fe-2S] cluster</name>
        <dbReference type="ChEBI" id="CHEBI:190135"/>
    </cofactor>
</comment>
<keyword evidence="6" id="KW-0560">Oxidoreductase</keyword>
<dbReference type="FunFam" id="3.10.20.30:FF:000012">
    <property type="entry name" value="Xanthine dehydrogenase/oxidase"/>
    <property type="match status" value="1"/>
</dbReference>
<dbReference type="InterPro" id="IPR012675">
    <property type="entry name" value="Beta-grasp_dom_sf"/>
</dbReference>
<dbReference type="Gene3D" id="3.10.20.30">
    <property type="match status" value="1"/>
</dbReference>
<dbReference type="InterPro" id="IPR036010">
    <property type="entry name" value="2Fe-2S_ferredoxin-like_sf"/>
</dbReference>
<evidence type="ECO:0000256" key="8">
    <source>
        <dbReference type="ARBA" id="ARBA00023014"/>
    </source>
</evidence>
<evidence type="ECO:0000256" key="6">
    <source>
        <dbReference type="ARBA" id="ARBA00023002"/>
    </source>
</evidence>
<dbReference type="Pfam" id="PF00111">
    <property type="entry name" value="Fer2"/>
    <property type="match status" value="1"/>
</dbReference>
<sequence>SVDENFPAHTSLNAFIRDHANLRGTKAMCHEGGCGSCVVAVRTEHPFKKQEMTYAVNSCLVSVFSCHGWAITTVEGIGNKRRGYHPVQARLAQLNGTQCGYCSPGMVMNMYRH</sequence>
<keyword evidence="4" id="KW-0001">2Fe-2S</keyword>
<name>A0A067QPP3_ZOONE</name>
<evidence type="ECO:0000256" key="4">
    <source>
        <dbReference type="ARBA" id="ARBA00022714"/>
    </source>
</evidence>
<dbReference type="InParanoid" id="A0A067QPP3"/>
<evidence type="ECO:0000256" key="7">
    <source>
        <dbReference type="ARBA" id="ARBA00023004"/>
    </source>
</evidence>
<dbReference type="InterPro" id="IPR016208">
    <property type="entry name" value="Ald_Oxase/xanthine_DH-like"/>
</dbReference>
<dbReference type="InterPro" id="IPR036884">
    <property type="entry name" value="2Fe-2S-bd_dom_sf"/>
</dbReference>
<evidence type="ECO:0000256" key="10">
    <source>
        <dbReference type="ARBA" id="ARBA00034078"/>
    </source>
</evidence>
<dbReference type="SUPFAM" id="SSF54292">
    <property type="entry name" value="2Fe-2S ferredoxin-like"/>
    <property type="match status" value="1"/>
</dbReference>
<keyword evidence="7" id="KW-0408">Iron</keyword>
<organism evidence="12 13">
    <name type="scientific">Zootermopsis nevadensis</name>
    <name type="common">Dampwood termite</name>
    <dbReference type="NCBI Taxonomy" id="136037"/>
    <lineage>
        <taxon>Eukaryota</taxon>
        <taxon>Metazoa</taxon>
        <taxon>Ecdysozoa</taxon>
        <taxon>Arthropoda</taxon>
        <taxon>Hexapoda</taxon>
        <taxon>Insecta</taxon>
        <taxon>Pterygota</taxon>
        <taxon>Neoptera</taxon>
        <taxon>Polyneoptera</taxon>
        <taxon>Dictyoptera</taxon>
        <taxon>Blattodea</taxon>
        <taxon>Blattoidea</taxon>
        <taxon>Termitoidae</taxon>
        <taxon>Termopsidae</taxon>
        <taxon>Zootermopsis</taxon>
    </lineage>
</organism>
<proteinExistence type="inferred from homology"/>
<evidence type="ECO:0000256" key="1">
    <source>
        <dbReference type="ARBA" id="ARBA00001924"/>
    </source>
</evidence>
<comment type="cofactor">
    <cofactor evidence="2">
        <name>FAD</name>
        <dbReference type="ChEBI" id="CHEBI:57692"/>
    </cofactor>
</comment>
<dbReference type="AlphaFoldDB" id="A0A067QPP3"/>
<dbReference type="GO" id="GO:0016491">
    <property type="term" value="F:oxidoreductase activity"/>
    <property type="evidence" value="ECO:0007669"/>
    <property type="project" value="UniProtKB-KW"/>
</dbReference>
<evidence type="ECO:0000259" key="11">
    <source>
        <dbReference type="PROSITE" id="PS51085"/>
    </source>
</evidence>
<dbReference type="GO" id="GO:0051537">
    <property type="term" value="F:2 iron, 2 sulfur cluster binding"/>
    <property type="evidence" value="ECO:0007669"/>
    <property type="project" value="UniProtKB-KW"/>
</dbReference>
<gene>
    <name evidence="12" type="ORF">L798_06858</name>
</gene>
<reference evidence="12 13" key="1">
    <citation type="journal article" date="2014" name="Nat. Commun.">
        <title>Molecular traces of alternative social organization in a termite genome.</title>
        <authorList>
            <person name="Terrapon N."/>
            <person name="Li C."/>
            <person name="Robertson H.M."/>
            <person name="Ji L."/>
            <person name="Meng X."/>
            <person name="Booth W."/>
            <person name="Chen Z."/>
            <person name="Childers C.P."/>
            <person name="Glastad K.M."/>
            <person name="Gokhale K."/>
            <person name="Gowin J."/>
            <person name="Gronenberg W."/>
            <person name="Hermansen R.A."/>
            <person name="Hu H."/>
            <person name="Hunt B.G."/>
            <person name="Huylmans A.K."/>
            <person name="Khalil S.M."/>
            <person name="Mitchell R.D."/>
            <person name="Munoz-Torres M.C."/>
            <person name="Mustard J.A."/>
            <person name="Pan H."/>
            <person name="Reese J.T."/>
            <person name="Scharf M.E."/>
            <person name="Sun F."/>
            <person name="Vogel H."/>
            <person name="Xiao J."/>
            <person name="Yang W."/>
            <person name="Yang Z."/>
            <person name="Yang Z."/>
            <person name="Zhou J."/>
            <person name="Zhu J."/>
            <person name="Brent C.S."/>
            <person name="Elsik C.G."/>
            <person name="Goodisman M.A."/>
            <person name="Liberles D.A."/>
            <person name="Roe R.M."/>
            <person name="Vargo E.L."/>
            <person name="Vilcinskas A."/>
            <person name="Wang J."/>
            <person name="Bornberg-Bauer E."/>
            <person name="Korb J."/>
            <person name="Zhang G."/>
            <person name="Liebig J."/>
        </authorList>
    </citation>
    <scope>NUCLEOTIDE SEQUENCE [LARGE SCALE GENOMIC DNA]</scope>
    <source>
        <tissue evidence="12">Whole organism</tissue>
    </source>
</reference>